<feature type="region of interest" description="Disordered" evidence="1">
    <location>
        <begin position="529"/>
        <end position="568"/>
    </location>
</feature>
<protein>
    <submittedName>
        <fullName evidence="2">Terminase large subunit</fullName>
    </submittedName>
</protein>
<dbReference type="RefSeq" id="YP_009639352.1">
    <property type="nucleotide sequence ID" value="NC_042349.1"/>
</dbReference>
<name>A0A2I6UG33_9CAUD</name>
<feature type="compositionally biased region" description="Polar residues" evidence="1">
    <location>
        <begin position="529"/>
        <end position="545"/>
    </location>
</feature>
<reference evidence="2 3" key="1">
    <citation type="submission" date="2017-07" db="EMBL/GenBank/DDBJ databases">
        <title>Characterization of ecologically diverse viruses infecting co-occurring strains of cosmopolitan hyperhalophilic Bacteroidetes.</title>
        <authorList>
            <person name="Villamor J."/>
            <person name="Ramos-Barbero M.D."/>
            <person name="Gonzalez-Torres P."/>
            <person name="Gabaldon T."/>
            <person name="Rollesso-Mora R."/>
            <person name="Meseguer I."/>
            <person name="Martinez-Garcia M."/>
            <person name="Santos F."/>
            <person name="Anton J."/>
        </authorList>
    </citation>
    <scope>NUCLEOTIDE SEQUENCE [LARGE SCALE GENOMIC DNA]</scope>
</reference>
<evidence type="ECO:0000256" key="1">
    <source>
        <dbReference type="SAM" id="MobiDB-lite"/>
    </source>
</evidence>
<dbReference type="Pfam" id="PF03237">
    <property type="entry name" value="Terminase_6N"/>
    <property type="match status" value="1"/>
</dbReference>
<dbReference type="Gene3D" id="3.40.50.300">
    <property type="entry name" value="P-loop containing nucleotide triphosphate hydrolases"/>
    <property type="match status" value="1"/>
</dbReference>
<sequence>MSIDLQTKLADAMSGSRFDVFSPHDPEYGYDPDEWTESQEKAWQYWWEQTAKHHNHVEEHGYQDAPDGSPLPPVRVAMIGGKGSGKTYAGAMFAAEMAQRYPGSLGMFASGTFPQVNKNISPHFREVMNRLGVKYSYHSQRTIQGRVYDKVFVVHLSRNVKSFVCLTSFENMDTIEGSEWDWQVYTEIQAADREDFEVAIARNRGKKANRGVFVDGLPANADHWQYQVLERDLNFRFFEPSLRENIHNVGQDYLDMLMRLYDKQKAQAYIEGKRISLNSNAVFYAFDYERHVQGKMSRVLTDYEPDRELIISFDFNLRPMSVSVWQPKVWVPEEGTESRTVYAQIDEFEVWEGGTPATVEKIIARYGNHTSGGIVIGDAAGRARNTVDPGKTDWSVIKEAFLPIRKMKVKPGLIKRGTDGQGRVTYSNPPVRDTLNRANALLMNANDEIGVVFLPESEFESGGVWRSVSRLKRTADGKIDKSIDKKEGRDVPRTHFSDTFRYFAYHITGGEARFDRDKVKEIMNSNKNIVTSNNSDYGGSGKQFNRSGGSSGRSFSGGLRSERKNYIL</sequence>
<feature type="compositionally biased region" description="Low complexity" evidence="1">
    <location>
        <begin position="546"/>
        <end position="559"/>
    </location>
</feature>
<accession>A0A2I6UG33</accession>
<evidence type="ECO:0000313" key="3">
    <source>
        <dbReference type="Proteomes" id="UP000241693"/>
    </source>
</evidence>
<dbReference type="GeneID" id="40236144"/>
<evidence type="ECO:0000313" key="2">
    <source>
        <dbReference type="EMBL" id="AUO78958.1"/>
    </source>
</evidence>
<dbReference type="Proteomes" id="UP000241693">
    <property type="component" value="Segment"/>
</dbReference>
<dbReference type="KEGG" id="vg:40236144"/>
<organism evidence="2 3">
    <name type="scientific">Salinibacter phage M8CC-19</name>
    <dbReference type="NCBI Taxonomy" id="2681613"/>
    <lineage>
        <taxon>Viruses</taxon>
        <taxon>Duplodnaviria</taxon>
        <taxon>Heunggongvirae</taxon>
        <taxon>Uroviricota</taxon>
        <taxon>Caudoviricetes</taxon>
        <taxon>Kryptosalinivirus</taxon>
        <taxon>Kryptosalinivirus M8CC19</taxon>
    </lineage>
</organism>
<dbReference type="EMBL" id="MF580956">
    <property type="protein sequence ID" value="AUO78958.1"/>
    <property type="molecule type" value="Genomic_DNA"/>
</dbReference>
<dbReference type="InterPro" id="IPR027417">
    <property type="entry name" value="P-loop_NTPase"/>
</dbReference>
<proteinExistence type="predicted"/>
<keyword evidence="3" id="KW-1185">Reference proteome</keyword>